<accession>A0A8T2VGD4</accession>
<organism evidence="2 3">
    <name type="scientific">Ceratopteris richardii</name>
    <name type="common">Triangle waterfern</name>
    <dbReference type="NCBI Taxonomy" id="49495"/>
    <lineage>
        <taxon>Eukaryota</taxon>
        <taxon>Viridiplantae</taxon>
        <taxon>Streptophyta</taxon>
        <taxon>Embryophyta</taxon>
        <taxon>Tracheophyta</taxon>
        <taxon>Polypodiopsida</taxon>
        <taxon>Polypodiidae</taxon>
        <taxon>Polypodiales</taxon>
        <taxon>Pteridineae</taxon>
        <taxon>Pteridaceae</taxon>
        <taxon>Parkerioideae</taxon>
        <taxon>Ceratopteris</taxon>
    </lineage>
</organism>
<dbReference type="CDD" id="cd23659">
    <property type="entry name" value="USP_At3g01520-like"/>
    <property type="match status" value="1"/>
</dbReference>
<dbReference type="InterPro" id="IPR006016">
    <property type="entry name" value="UspA"/>
</dbReference>
<dbReference type="AlphaFoldDB" id="A0A8T2VGD4"/>
<feature type="domain" description="UspA" evidence="1">
    <location>
        <begin position="10"/>
        <end position="156"/>
    </location>
</feature>
<dbReference type="Pfam" id="PF00582">
    <property type="entry name" value="Usp"/>
    <property type="match status" value="1"/>
</dbReference>
<evidence type="ECO:0000259" key="1">
    <source>
        <dbReference type="Pfam" id="PF00582"/>
    </source>
</evidence>
<gene>
    <name evidence="2" type="ORF">KP509_02G105800</name>
</gene>
<keyword evidence="3" id="KW-1185">Reference proteome</keyword>
<proteinExistence type="predicted"/>
<reference evidence="2" key="1">
    <citation type="submission" date="2021-08" db="EMBL/GenBank/DDBJ databases">
        <title>WGS assembly of Ceratopteris richardii.</title>
        <authorList>
            <person name="Marchant D.B."/>
            <person name="Chen G."/>
            <person name="Jenkins J."/>
            <person name="Shu S."/>
            <person name="Leebens-Mack J."/>
            <person name="Grimwood J."/>
            <person name="Schmutz J."/>
            <person name="Soltis P."/>
            <person name="Soltis D."/>
            <person name="Chen Z.-H."/>
        </authorList>
    </citation>
    <scope>NUCLEOTIDE SEQUENCE</scope>
    <source>
        <strain evidence="2">Whitten #5841</strain>
        <tissue evidence="2">Leaf</tissue>
    </source>
</reference>
<dbReference type="Proteomes" id="UP000825935">
    <property type="component" value="Chromosome 2"/>
</dbReference>
<dbReference type="EMBL" id="CM035407">
    <property type="protein sequence ID" value="KAH7445084.1"/>
    <property type="molecule type" value="Genomic_DNA"/>
</dbReference>
<protein>
    <recommendedName>
        <fullName evidence="1">UspA domain-containing protein</fullName>
    </recommendedName>
</protein>
<dbReference type="PANTHER" id="PTHR31966:SF3">
    <property type="entry name" value="OS05G0501700 PROTEIN"/>
    <property type="match status" value="1"/>
</dbReference>
<dbReference type="OrthoDB" id="843225at2759"/>
<dbReference type="InterPro" id="IPR044162">
    <property type="entry name" value="PHOS32/34"/>
</dbReference>
<comment type="caution">
    <text evidence="2">The sequence shown here is derived from an EMBL/GenBank/DDBJ whole genome shotgun (WGS) entry which is preliminary data.</text>
</comment>
<sequence>MSQRPASGKRRVGIVVEFNEESMNAVRWAASSCLRREDTVILLHVQHTDGLYGADWGDLSKRADLEDVQQRNGLGISSMLASSRLVQPLLNAKIPYKIHVVRDYDRKERICLEAERLRLNALIIGMNSIDATRSLGSGAVSEYCATHCECPVIIVRFEGVVDDAFKMQDQLTTLYLDSKI</sequence>
<dbReference type="InterPro" id="IPR014729">
    <property type="entry name" value="Rossmann-like_a/b/a_fold"/>
</dbReference>
<evidence type="ECO:0000313" key="3">
    <source>
        <dbReference type="Proteomes" id="UP000825935"/>
    </source>
</evidence>
<evidence type="ECO:0000313" key="2">
    <source>
        <dbReference type="EMBL" id="KAH7445084.1"/>
    </source>
</evidence>
<dbReference type="Gene3D" id="3.40.50.620">
    <property type="entry name" value="HUPs"/>
    <property type="match status" value="1"/>
</dbReference>
<dbReference type="SUPFAM" id="SSF52402">
    <property type="entry name" value="Adenine nucleotide alpha hydrolases-like"/>
    <property type="match status" value="1"/>
</dbReference>
<name>A0A8T2VGD4_CERRI</name>
<dbReference type="PANTHER" id="PTHR31966">
    <property type="entry name" value="OS01G0783500 PROTEIN"/>
    <property type="match status" value="1"/>
</dbReference>